<feature type="region of interest" description="Disordered" evidence="2">
    <location>
        <begin position="1"/>
        <end position="26"/>
    </location>
</feature>
<keyword evidence="4" id="KW-1185">Reference proteome</keyword>
<dbReference type="AlphaFoldDB" id="K3W7Y7"/>
<protein>
    <submittedName>
        <fullName evidence="3">Uncharacterized protein</fullName>
    </submittedName>
</protein>
<sequence length="217" mass="24855">MRTPETPESIRAQYASPRGESADERRKRLTNRRAAKYRYFRSLDILQGLRREKDNTRQRDRRRQLDDATKCRVREQNRIRQQVRRQTLSDAAREEIREKHRMRQQMRRQRLDDQARDALREKERLRVRMRPPAPTNGVTSGVIFAESSTTSAAVPLGAIGINIVDNELNRWTVRTTAGYWTRFHFIDNGLGCSTAADTATAAAAGAATSSPRTSSAA</sequence>
<reference evidence="3" key="3">
    <citation type="submission" date="2015-02" db="UniProtKB">
        <authorList>
            <consortium name="EnsemblProtists"/>
        </authorList>
    </citation>
    <scope>IDENTIFICATION</scope>
    <source>
        <strain evidence="3">DAOM BR144</strain>
    </source>
</reference>
<reference evidence="4" key="1">
    <citation type="journal article" date="2010" name="Genome Biol.">
        <title>Genome sequence of the necrotrophic plant pathogen Pythium ultimum reveals original pathogenicity mechanisms and effector repertoire.</title>
        <authorList>
            <person name="Levesque C.A."/>
            <person name="Brouwer H."/>
            <person name="Cano L."/>
            <person name="Hamilton J.P."/>
            <person name="Holt C."/>
            <person name="Huitema E."/>
            <person name="Raffaele S."/>
            <person name="Robideau G.P."/>
            <person name="Thines M."/>
            <person name="Win J."/>
            <person name="Zerillo M.M."/>
            <person name="Beakes G.W."/>
            <person name="Boore J.L."/>
            <person name="Busam D."/>
            <person name="Dumas B."/>
            <person name="Ferriera S."/>
            <person name="Fuerstenberg S.I."/>
            <person name="Gachon C.M."/>
            <person name="Gaulin E."/>
            <person name="Govers F."/>
            <person name="Grenville-Briggs L."/>
            <person name="Horner N."/>
            <person name="Hostetler J."/>
            <person name="Jiang R.H."/>
            <person name="Johnson J."/>
            <person name="Krajaejun T."/>
            <person name="Lin H."/>
            <person name="Meijer H.J."/>
            <person name="Moore B."/>
            <person name="Morris P."/>
            <person name="Phuntmart V."/>
            <person name="Puiu D."/>
            <person name="Shetty J."/>
            <person name="Stajich J.E."/>
            <person name="Tripathy S."/>
            <person name="Wawra S."/>
            <person name="van West P."/>
            <person name="Whitty B.R."/>
            <person name="Coutinho P.M."/>
            <person name="Henrissat B."/>
            <person name="Martin F."/>
            <person name="Thomas P.D."/>
            <person name="Tyler B.M."/>
            <person name="De Vries R.P."/>
            <person name="Kamoun S."/>
            <person name="Yandell M."/>
            <person name="Tisserat N."/>
            <person name="Buell C.R."/>
        </authorList>
    </citation>
    <scope>NUCLEOTIDE SEQUENCE</scope>
    <source>
        <strain evidence="4">DAOM:BR144</strain>
    </source>
</reference>
<dbReference type="VEuPathDB" id="FungiDB:PYU1_G001078"/>
<dbReference type="InParanoid" id="K3W7Y7"/>
<name>K3W7Y7_GLOUD</name>
<dbReference type="EnsemblProtists" id="PYU1_T001078">
    <property type="protein sequence ID" value="PYU1_T001078"/>
    <property type="gene ID" value="PYU1_G001078"/>
</dbReference>
<evidence type="ECO:0000313" key="3">
    <source>
        <dbReference type="EnsemblProtists" id="PYU1_T001078"/>
    </source>
</evidence>
<dbReference type="EMBL" id="GL376620">
    <property type="status" value="NOT_ANNOTATED_CDS"/>
    <property type="molecule type" value="Genomic_DNA"/>
</dbReference>
<evidence type="ECO:0000256" key="2">
    <source>
        <dbReference type="SAM" id="MobiDB-lite"/>
    </source>
</evidence>
<proteinExistence type="predicted"/>
<organism evidence="3 4">
    <name type="scientific">Globisporangium ultimum (strain ATCC 200006 / CBS 805.95 / DAOM BR144)</name>
    <name type="common">Pythium ultimum</name>
    <dbReference type="NCBI Taxonomy" id="431595"/>
    <lineage>
        <taxon>Eukaryota</taxon>
        <taxon>Sar</taxon>
        <taxon>Stramenopiles</taxon>
        <taxon>Oomycota</taxon>
        <taxon>Peronosporomycetes</taxon>
        <taxon>Pythiales</taxon>
        <taxon>Pythiaceae</taxon>
        <taxon>Globisporangium</taxon>
    </lineage>
</organism>
<reference evidence="4" key="2">
    <citation type="submission" date="2010-04" db="EMBL/GenBank/DDBJ databases">
        <authorList>
            <person name="Buell R."/>
            <person name="Hamilton J."/>
            <person name="Hostetler J."/>
        </authorList>
    </citation>
    <scope>NUCLEOTIDE SEQUENCE [LARGE SCALE GENOMIC DNA]</scope>
    <source>
        <strain evidence="4">DAOM:BR144</strain>
    </source>
</reference>
<feature type="coiled-coil region" evidence="1">
    <location>
        <begin position="89"/>
        <end position="128"/>
    </location>
</feature>
<evidence type="ECO:0000313" key="4">
    <source>
        <dbReference type="Proteomes" id="UP000019132"/>
    </source>
</evidence>
<dbReference type="HOGENOM" id="CLU_1274498_0_0_1"/>
<dbReference type="eggNOG" id="ENOG502SIHZ">
    <property type="taxonomic scope" value="Eukaryota"/>
</dbReference>
<accession>K3W7Y7</accession>
<evidence type="ECO:0000256" key="1">
    <source>
        <dbReference type="SAM" id="Coils"/>
    </source>
</evidence>
<keyword evidence="1" id="KW-0175">Coiled coil</keyword>
<dbReference type="Proteomes" id="UP000019132">
    <property type="component" value="Unassembled WGS sequence"/>
</dbReference>